<dbReference type="EMBL" id="MU863638">
    <property type="protein sequence ID" value="KAK4100818.1"/>
    <property type="molecule type" value="Genomic_DNA"/>
</dbReference>
<evidence type="ECO:0000313" key="2">
    <source>
        <dbReference type="Proteomes" id="UP001305647"/>
    </source>
</evidence>
<organism evidence="1 2">
    <name type="scientific">Parathielavia hyrcaniae</name>
    <dbReference type="NCBI Taxonomy" id="113614"/>
    <lineage>
        <taxon>Eukaryota</taxon>
        <taxon>Fungi</taxon>
        <taxon>Dikarya</taxon>
        <taxon>Ascomycota</taxon>
        <taxon>Pezizomycotina</taxon>
        <taxon>Sordariomycetes</taxon>
        <taxon>Sordariomycetidae</taxon>
        <taxon>Sordariales</taxon>
        <taxon>Chaetomiaceae</taxon>
        <taxon>Parathielavia</taxon>
    </lineage>
</organism>
<reference evidence="1" key="2">
    <citation type="submission" date="2023-05" db="EMBL/GenBank/DDBJ databases">
        <authorList>
            <consortium name="Lawrence Berkeley National Laboratory"/>
            <person name="Steindorff A."/>
            <person name="Hensen N."/>
            <person name="Bonometti L."/>
            <person name="Westerberg I."/>
            <person name="Brannstrom I.O."/>
            <person name="Guillou S."/>
            <person name="Cros-Aarteil S."/>
            <person name="Calhoun S."/>
            <person name="Haridas S."/>
            <person name="Kuo A."/>
            <person name="Mondo S."/>
            <person name="Pangilinan J."/>
            <person name="Riley R."/>
            <person name="Labutti K."/>
            <person name="Andreopoulos B."/>
            <person name="Lipzen A."/>
            <person name="Chen C."/>
            <person name="Yanf M."/>
            <person name="Daum C."/>
            <person name="Ng V."/>
            <person name="Clum A."/>
            <person name="Ohm R."/>
            <person name="Martin F."/>
            <person name="Silar P."/>
            <person name="Natvig D."/>
            <person name="Lalanne C."/>
            <person name="Gautier V."/>
            <person name="Ament-Velasquez S.L."/>
            <person name="Kruys A."/>
            <person name="Hutchinson M.I."/>
            <person name="Powell A.J."/>
            <person name="Barry K."/>
            <person name="Miller A.N."/>
            <person name="Grigoriev I.V."/>
            <person name="Debuchy R."/>
            <person name="Gladieux P."/>
            <person name="Thoren M.H."/>
            <person name="Johannesson H."/>
        </authorList>
    </citation>
    <scope>NUCLEOTIDE SEQUENCE</scope>
    <source>
        <strain evidence="1">CBS 757.83</strain>
    </source>
</reference>
<name>A0AAN6PZP7_9PEZI</name>
<gene>
    <name evidence="1" type="ORF">N658DRAFT_83578</name>
</gene>
<sequence>MFRHLFCTWLEWRKPSPGCTIDAAFLGRAHAHVVLGQSRRFSGILYGLAPLYLHPDGGIDNTPKGPWRRTPPLKHHTRVGHLPSFCQPDFAV</sequence>
<dbReference type="AlphaFoldDB" id="A0AAN6PZP7"/>
<reference evidence="1" key="1">
    <citation type="journal article" date="2023" name="Mol. Phylogenet. Evol.">
        <title>Genome-scale phylogeny and comparative genomics of the fungal order Sordariales.</title>
        <authorList>
            <person name="Hensen N."/>
            <person name="Bonometti L."/>
            <person name="Westerberg I."/>
            <person name="Brannstrom I.O."/>
            <person name="Guillou S."/>
            <person name="Cros-Aarteil S."/>
            <person name="Calhoun S."/>
            <person name="Haridas S."/>
            <person name="Kuo A."/>
            <person name="Mondo S."/>
            <person name="Pangilinan J."/>
            <person name="Riley R."/>
            <person name="LaButti K."/>
            <person name="Andreopoulos B."/>
            <person name="Lipzen A."/>
            <person name="Chen C."/>
            <person name="Yan M."/>
            <person name="Daum C."/>
            <person name="Ng V."/>
            <person name="Clum A."/>
            <person name="Steindorff A."/>
            <person name="Ohm R.A."/>
            <person name="Martin F."/>
            <person name="Silar P."/>
            <person name="Natvig D.O."/>
            <person name="Lalanne C."/>
            <person name="Gautier V."/>
            <person name="Ament-Velasquez S.L."/>
            <person name="Kruys A."/>
            <person name="Hutchinson M.I."/>
            <person name="Powell A.J."/>
            <person name="Barry K."/>
            <person name="Miller A.N."/>
            <person name="Grigoriev I.V."/>
            <person name="Debuchy R."/>
            <person name="Gladieux P."/>
            <person name="Hiltunen Thoren M."/>
            <person name="Johannesson H."/>
        </authorList>
    </citation>
    <scope>NUCLEOTIDE SEQUENCE</scope>
    <source>
        <strain evidence="1">CBS 757.83</strain>
    </source>
</reference>
<evidence type="ECO:0000313" key="1">
    <source>
        <dbReference type="EMBL" id="KAK4100818.1"/>
    </source>
</evidence>
<dbReference type="Proteomes" id="UP001305647">
    <property type="component" value="Unassembled WGS sequence"/>
</dbReference>
<protein>
    <submittedName>
        <fullName evidence="1">Uncharacterized protein</fullName>
    </submittedName>
</protein>
<comment type="caution">
    <text evidence="1">The sequence shown here is derived from an EMBL/GenBank/DDBJ whole genome shotgun (WGS) entry which is preliminary data.</text>
</comment>
<proteinExistence type="predicted"/>
<keyword evidence="2" id="KW-1185">Reference proteome</keyword>
<accession>A0AAN6PZP7</accession>